<accession>A0A2J5HQ42</accession>
<proteinExistence type="predicted"/>
<dbReference type="Proteomes" id="UP000235023">
    <property type="component" value="Unassembled WGS sequence"/>
</dbReference>
<evidence type="ECO:0000313" key="1">
    <source>
        <dbReference type="EMBL" id="PLN79370.1"/>
    </source>
</evidence>
<dbReference type="EMBL" id="KZ559561">
    <property type="protein sequence ID" value="PLN79370.1"/>
    <property type="molecule type" value="Genomic_DNA"/>
</dbReference>
<organism evidence="1 2">
    <name type="scientific">Aspergillus taichungensis</name>
    <dbReference type="NCBI Taxonomy" id="482145"/>
    <lineage>
        <taxon>Eukaryota</taxon>
        <taxon>Fungi</taxon>
        <taxon>Dikarya</taxon>
        <taxon>Ascomycota</taxon>
        <taxon>Pezizomycotina</taxon>
        <taxon>Eurotiomycetes</taxon>
        <taxon>Eurotiomycetidae</taxon>
        <taxon>Eurotiales</taxon>
        <taxon>Aspergillaceae</taxon>
        <taxon>Aspergillus</taxon>
        <taxon>Aspergillus subgen. Circumdati</taxon>
    </lineage>
</organism>
<gene>
    <name evidence="1" type="ORF">BDW42DRAFT_172955</name>
</gene>
<reference evidence="2" key="1">
    <citation type="submission" date="2017-12" db="EMBL/GenBank/DDBJ databases">
        <authorList>
            <consortium name="DOE Joint Genome Institute"/>
            <person name="Mondo S.J."/>
            <person name="Kjaerbolling I."/>
            <person name="Vesth T.C."/>
            <person name="Frisvad J.C."/>
            <person name="Nybo J.L."/>
            <person name="Theobald S."/>
            <person name="Kuo A."/>
            <person name="Bowyer P."/>
            <person name="Matsuda Y."/>
            <person name="Lyhne E.K."/>
            <person name="Kogle M.E."/>
            <person name="Clum A."/>
            <person name="Lipzen A."/>
            <person name="Salamov A."/>
            <person name="Ngan C.Y."/>
            <person name="Daum C."/>
            <person name="Chiniquy J."/>
            <person name="Barry K."/>
            <person name="LaButti K."/>
            <person name="Haridas S."/>
            <person name="Simmons B.A."/>
            <person name="Magnuson J.K."/>
            <person name="Mortensen U.H."/>
            <person name="Larsen T.O."/>
            <person name="Grigoriev I.V."/>
            <person name="Baker S.E."/>
            <person name="Andersen M.R."/>
            <person name="Nordberg H.P."/>
            <person name="Cantor M.N."/>
            <person name="Hua S.X."/>
        </authorList>
    </citation>
    <scope>NUCLEOTIDE SEQUENCE [LARGE SCALE GENOMIC DNA]</scope>
    <source>
        <strain evidence="2">IBT 19404</strain>
    </source>
</reference>
<sequence length="80" mass="8402">MSTSASRSKGPSSAVSSLLRFVCPSMSTSASRSKGPSSWKSQGRYSPAFSSLRLVKSSKSKSRPKGPSLASLFLAFLAKV</sequence>
<protein>
    <submittedName>
        <fullName evidence="1">Uncharacterized protein</fullName>
    </submittedName>
</protein>
<evidence type="ECO:0000313" key="2">
    <source>
        <dbReference type="Proteomes" id="UP000235023"/>
    </source>
</evidence>
<keyword evidence="2" id="KW-1185">Reference proteome</keyword>
<name>A0A2J5HQ42_9EURO</name>
<dbReference type="AlphaFoldDB" id="A0A2J5HQ42"/>